<sequence length="109" mass="12348">MRRGTLAPTRTTRRRQTPGRRRQIRAANADCARGRSRTRQAARDERAGRVRRPNGSCEPDVVRREQTSATTTAGRTAHEQDEATSVVNEHAAVRERSQRRTERPQTASD</sequence>
<accession>A0AAV6TDS2</accession>
<feature type="compositionally biased region" description="Basic and acidic residues" evidence="1">
    <location>
        <begin position="91"/>
        <end position="103"/>
    </location>
</feature>
<feature type="compositionally biased region" description="Low complexity" evidence="1">
    <location>
        <begin position="1"/>
        <end position="10"/>
    </location>
</feature>
<keyword evidence="3" id="KW-1185">Reference proteome</keyword>
<feature type="compositionally biased region" description="Basic residues" evidence="1">
    <location>
        <begin position="11"/>
        <end position="24"/>
    </location>
</feature>
<feature type="region of interest" description="Disordered" evidence="1">
    <location>
        <begin position="1"/>
        <end position="109"/>
    </location>
</feature>
<dbReference type="EMBL" id="JAFNEN010006325">
    <property type="protein sequence ID" value="KAG8156098.1"/>
    <property type="molecule type" value="Genomic_DNA"/>
</dbReference>
<comment type="caution">
    <text evidence="2">The sequence shown here is derived from an EMBL/GenBank/DDBJ whole genome shotgun (WGS) entry which is preliminary data.</text>
</comment>
<gene>
    <name evidence="2" type="ORF">JTE90_012049</name>
</gene>
<dbReference type="AlphaFoldDB" id="A0AAV6TDS2"/>
<proteinExistence type="predicted"/>
<evidence type="ECO:0000313" key="2">
    <source>
        <dbReference type="EMBL" id="KAG8156098.1"/>
    </source>
</evidence>
<protein>
    <submittedName>
        <fullName evidence="2">Uncharacterized protein</fullName>
    </submittedName>
</protein>
<organism evidence="2 3">
    <name type="scientific">Oedothorax gibbosus</name>
    <dbReference type="NCBI Taxonomy" id="931172"/>
    <lineage>
        <taxon>Eukaryota</taxon>
        <taxon>Metazoa</taxon>
        <taxon>Ecdysozoa</taxon>
        <taxon>Arthropoda</taxon>
        <taxon>Chelicerata</taxon>
        <taxon>Arachnida</taxon>
        <taxon>Araneae</taxon>
        <taxon>Araneomorphae</taxon>
        <taxon>Entelegynae</taxon>
        <taxon>Araneoidea</taxon>
        <taxon>Linyphiidae</taxon>
        <taxon>Erigoninae</taxon>
        <taxon>Oedothorax</taxon>
    </lineage>
</organism>
<name>A0AAV6TDS2_9ARAC</name>
<evidence type="ECO:0000256" key="1">
    <source>
        <dbReference type="SAM" id="MobiDB-lite"/>
    </source>
</evidence>
<reference evidence="2 3" key="1">
    <citation type="journal article" date="2022" name="Nat. Ecol. Evol.">
        <title>A masculinizing supergene underlies an exaggerated male reproductive morph in a spider.</title>
        <authorList>
            <person name="Hendrickx F."/>
            <person name="De Corte Z."/>
            <person name="Sonet G."/>
            <person name="Van Belleghem S.M."/>
            <person name="Kostlbacher S."/>
            <person name="Vangestel C."/>
        </authorList>
    </citation>
    <scope>NUCLEOTIDE SEQUENCE [LARGE SCALE GENOMIC DNA]</scope>
    <source>
        <strain evidence="2">W744_W776</strain>
    </source>
</reference>
<dbReference type="Proteomes" id="UP000827092">
    <property type="component" value="Unassembled WGS sequence"/>
</dbReference>
<evidence type="ECO:0000313" key="3">
    <source>
        <dbReference type="Proteomes" id="UP000827092"/>
    </source>
</evidence>